<dbReference type="GO" id="GO:0006281">
    <property type="term" value="P:DNA repair"/>
    <property type="evidence" value="ECO:0007669"/>
    <property type="project" value="InterPro"/>
</dbReference>
<feature type="domain" description="HTH araC/xylS-type" evidence="7">
    <location>
        <begin position="65"/>
        <end position="163"/>
    </location>
</feature>
<dbReference type="OrthoDB" id="9811249at2"/>
<dbReference type="RefSeq" id="WP_086670844.1">
    <property type="nucleotide sequence ID" value="NZ_FNUJ01000008.1"/>
</dbReference>
<accession>A0A1H5RD90</accession>
<dbReference type="AlphaFoldDB" id="A0A1H5RD90"/>
<dbReference type="GO" id="GO:0008168">
    <property type="term" value="F:methyltransferase activity"/>
    <property type="evidence" value="ECO:0007669"/>
    <property type="project" value="UniProtKB-KW"/>
</dbReference>
<name>A0A1H5RD90_9PSEU</name>
<dbReference type="SUPFAM" id="SSF57884">
    <property type="entry name" value="Ada DNA repair protein, N-terminal domain (N-Ada 10)"/>
    <property type="match status" value="1"/>
</dbReference>
<dbReference type="InterPro" id="IPR037046">
    <property type="entry name" value="AlkA_N_sf"/>
</dbReference>
<keyword evidence="2" id="KW-0489">Methyltransferase</keyword>
<dbReference type="InterPro" id="IPR004026">
    <property type="entry name" value="Ada_DNA_repair_Zn-bd"/>
</dbReference>
<organism evidence="8 9">
    <name type="scientific">Amycolatopsis pretoriensis</name>
    <dbReference type="NCBI Taxonomy" id="218821"/>
    <lineage>
        <taxon>Bacteria</taxon>
        <taxon>Bacillati</taxon>
        <taxon>Actinomycetota</taxon>
        <taxon>Actinomycetes</taxon>
        <taxon>Pseudonocardiales</taxon>
        <taxon>Pseudonocardiaceae</taxon>
        <taxon>Amycolatopsis</taxon>
    </lineage>
</organism>
<dbReference type="InterPro" id="IPR011257">
    <property type="entry name" value="DNA_glycosylase"/>
</dbReference>
<dbReference type="Gene3D" id="1.10.340.30">
    <property type="entry name" value="Hypothetical protein, domain 2"/>
    <property type="match status" value="1"/>
</dbReference>
<dbReference type="PANTHER" id="PTHR46796:SF6">
    <property type="entry name" value="ARAC SUBFAMILY"/>
    <property type="match status" value="1"/>
</dbReference>
<keyword evidence="9" id="KW-1185">Reference proteome</keyword>
<evidence type="ECO:0000256" key="1">
    <source>
        <dbReference type="ARBA" id="ARBA00001947"/>
    </source>
</evidence>
<dbReference type="Pfam" id="PF02805">
    <property type="entry name" value="Ada_Zn_binding"/>
    <property type="match status" value="1"/>
</dbReference>
<dbReference type="Pfam" id="PF06029">
    <property type="entry name" value="AlkA_N"/>
    <property type="match status" value="1"/>
</dbReference>
<keyword evidence="4" id="KW-0238">DNA-binding</keyword>
<dbReference type="GO" id="GO:0032259">
    <property type="term" value="P:methylation"/>
    <property type="evidence" value="ECO:0007669"/>
    <property type="project" value="UniProtKB-KW"/>
</dbReference>
<dbReference type="EMBL" id="FNUJ01000008">
    <property type="protein sequence ID" value="SEF35541.1"/>
    <property type="molecule type" value="Genomic_DNA"/>
</dbReference>
<evidence type="ECO:0000313" key="9">
    <source>
        <dbReference type="Proteomes" id="UP000198878"/>
    </source>
</evidence>
<dbReference type="GO" id="GO:0003700">
    <property type="term" value="F:DNA-binding transcription factor activity"/>
    <property type="evidence" value="ECO:0007669"/>
    <property type="project" value="InterPro"/>
</dbReference>
<dbReference type="SUPFAM" id="SSF46689">
    <property type="entry name" value="Homeodomain-like"/>
    <property type="match status" value="1"/>
</dbReference>
<dbReference type="Gene3D" id="3.30.310.20">
    <property type="entry name" value="DNA-3-methyladenine glycosylase AlkA, N-terminal domain"/>
    <property type="match status" value="1"/>
</dbReference>
<dbReference type="SMART" id="SM00342">
    <property type="entry name" value="HTH_ARAC"/>
    <property type="match status" value="1"/>
</dbReference>
<sequence>MTTFSAVVTTGIYCRPGCGAKPLAENVRTFELAAEAEAAGFRACLRCRPYRVAGPVGADAPELVCRAVQLIIAGVLDTGTEAALGRRLAVSPRHLRRLFHDHLGVTPDQLARSRRAHFARRLLDDSDLTVADVAFASGFGSLRQFNRDMKLVFHASPVELRGRRRKADRIAADGGLRMRLPFVAPLHWEALSAFLAERAVPGVESVRDGVYRRTISLDGEAGVLEVERGGDDHLLLTAHMPFWEGLIHVVDRVGRMFGVDADTAPAEAALADDPVLGPLLRKRPGLRVPGAWGFFEIAVEAVLSQYSVRTRVRRQLAALVEAVGQPVPGLEHGLTHLFPSAEVLAQADLAAARLPAATARTLRGLAAAVAADETLLDPGASLADCTAALTALPGIEQSTAQEIALRLGHADAFPATERTVEMQLLEHDVFAVAGRTAAAWHPWRAFAATHLIAAGTPSPAA</sequence>
<dbReference type="InterPro" id="IPR018060">
    <property type="entry name" value="HTH_AraC"/>
</dbReference>
<dbReference type="GO" id="GO:0008270">
    <property type="term" value="F:zinc ion binding"/>
    <property type="evidence" value="ECO:0007669"/>
    <property type="project" value="InterPro"/>
</dbReference>
<evidence type="ECO:0000256" key="3">
    <source>
        <dbReference type="ARBA" id="ARBA00023015"/>
    </source>
</evidence>
<protein>
    <submittedName>
        <fullName evidence="8">AraC family transcriptional regulator, regulatory protein of adaptative response / DNA-3-methyladenine glycosylase II</fullName>
    </submittedName>
</protein>
<evidence type="ECO:0000256" key="6">
    <source>
        <dbReference type="ARBA" id="ARBA00023163"/>
    </source>
</evidence>
<dbReference type="InterPro" id="IPR050204">
    <property type="entry name" value="AraC_XylS_family_regulators"/>
</dbReference>
<dbReference type="Gene3D" id="1.10.10.60">
    <property type="entry name" value="Homeodomain-like"/>
    <property type="match status" value="1"/>
</dbReference>
<proteinExistence type="predicted"/>
<dbReference type="Proteomes" id="UP000198878">
    <property type="component" value="Unassembled WGS sequence"/>
</dbReference>
<dbReference type="STRING" id="218821.SAMN05421837_108135"/>
<dbReference type="GO" id="GO:0043565">
    <property type="term" value="F:sequence-specific DNA binding"/>
    <property type="evidence" value="ECO:0007669"/>
    <property type="project" value="InterPro"/>
</dbReference>
<dbReference type="InterPro" id="IPR035451">
    <property type="entry name" value="Ada-like_dom_sf"/>
</dbReference>
<dbReference type="Pfam" id="PF12833">
    <property type="entry name" value="HTH_18"/>
    <property type="match status" value="1"/>
</dbReference>
<reference evidence="9" key="1">
    <citation type="submission" date="2016-10" db="EMBL/GenBank/DDBJ databases">
        <authorList>
            <person name="Varghese N."/>
            <person name="Submissions S."/>
        </authorList>
    </citation>
    <scope>NUCLEOTIDE SEQUENCE [LARGE SCALE GENOMIC DNA]</scope>
    <source>
        <strain evidence="9">DSM 44654</strain>
    </source>
</reference>
<dbReference type="SUPFAM" id="SSF55945">
    <property type="entry name" value="TATA-box binding protein-like"/>
    <property type="match status" value="1"/>
</dbReference>
<keyword evidence="6" id="KW-0804">Transcription</keyword>
<keyword evidence="3" id="KW-0805">Transcription regulation</keyword>
<dbReference type="InterPro" id="IPR010316">
    <property type="entry name" value="AlkA_N"/>
</dbReference>
<evidence type="ECO:0000313" key="8">
    <source>
        <dbReference type="EMBL" id="SEF35541.1"/>
    </source>
</evidence>
<keyword evidence="2" id="KW-0808">Transferase</keyword>
<dbReference type="PROSITE" id="PS01124">
    <property type="entry name" value="HTH_ARAC_FAMILY_2"/>
    <property type="match status" value="1"/>
</dbReference>
<evidence type="ECO:0000256" key="4">
    <source>
        <dbReference type="ARBA" id="ARBA00023125"/>
    </source>
</evidence>
<evidence type="ECO:0000256" key="2">
    <source>
        <dbReference type="ARBA" id="ARBA00022603"/>
    </source>
</evidence>
<dbReference type="PANTHER" id="PTHR46796">
    <property type="entry name" value="HTH-TYPE TRANSCRIPTIONAL ACTIVATOR RHAS-RELATED"/>
    <property type="match status" value="1"/>
</dbReference>
<evidence type="ECO:0000259" key="7">
    <source>
        <dbReference type="PROSITE" id="PS01124"/>
    </source>
</evidence>
<comment type="cofactor">
    <cofactor evidence="1">
        <name>Zn(2+)</name>
        <dbReference type="ChEBI" id="CHEBI:29105"/>
    </cofactor>
</comment>
<gene>
    <name evidence="8" type="ORF">SAMN05421837_108135</name>
</gene>
<keyword evidence="5" id="KW-0010">Activator</keyword>
<evidence type="ECO:0000256" key="5">
    <source>
        <dbReference type="ARBA" id="ARBA00023159"/>
    </source>
</evidence>
<dbReference type="SMART" id="SM01009">
    <property type="entry name" value="AlkA_N"/>
    <property type="match status" value="1"/>
</dbReference>
<dbReference type="Gene3D" id="3.40.10.10">
    <property type="entry name" value="DNA Methylphosphotriester Repair Domain"/>
    <property type="match status" value="1"/>
</dbReference>
<dbReference type="InterPro" id="IPR009057">
    <property type="entry name" value="Homeodomain-like_sf"/>
</dbReference>
<dbReference type="SUPFAM" id="SSF48150">
    <property type="entry name" value="DNA-glycosylase"/>
    <property type="match status" value="1"/>
</dbReference>